<feature type="domain" description="DC1" evidence="3">
    <location>
        <begin position="144"/>
        <end position="189"/>
    </location>
</feature>
<evidence type="ECO:0000313" key="4">
    <source>
        <dbReference type="EMBL" id="KAG6429036.1"/>
    </source>
</evidence>
<feature type="domain" description="DC1" evidence="3">
    <location>
        <begin position="29"/>
        <end position="75"/>
    </location>
</feature>
<sequence>MFDWINSSSIICNKKKMGKIEAEPHITHFSHPHPLNLKSINISDPNTTKCSACQKPATGLVYRCDSCSYTLHNICSEMPEKLNHKADKKHSLTLLPAPAYSTGSFHCNACGVAGTSFCYHCGECELDLHPACAFTRSSVKGGAHHHPLQLCFEPPYPDKAFVCDVCGGSGSNHWLYRCEECGFDAHLKCGRADKVRQPKKDHERPQQYSSSRSVSSQQGVAAVASPAAMYDQQYHQLQRYNTAPPVVYYVQQPTRRNETVRNVVNSVIEGLIEGAANQLGQALIQGAMGN</sequence>
<organism evidence="4">
    <name type="scientific">Salvia splendens</name>
    <name type="common">Scarlet sage</name>
    <dbReference type="NCBI Taxonomy" id="180675"/>
    <lineage>
        <taxon>Eukaryota</taxon>
        <taxon>Viridiplantae</taxon>
        <taxon>Streptophyta</taxon>
        <taxon>Embryophyta</taxon>
        <taxon>Tracheophyta</taxon>
        <taxon>Spermatophyta</taxon>
        <taxon>Magnoliopsida</taxon>
        <taxon>eudicotyledons</taxon>
        <taxon>Gunneridae</taxon>
        <taxon>Pentapetalae</taxon>
        <taxon>asterids</taxon>
        <taxon>lamiids</taxon>
        <taxon>Lamiales</taxon>
        <taxon>Lamiaceae</taxon>
        <taxon>Nepetoideae</taxon>
        <taxon>Mentheae</taxon>
        <taxon>Salviinae</taxon>
        <taxon>Salvia</taxon>
        <taxon>Salvia subgen. Calosphace</taxon>
        <taxon>core Calosphace</taxon>
    </lineage>
</organism>
<dbReference type="PANTHER" id="PTHR46288:SF80">
    <property type="entry name" value="CYSTEINE_HISTIDINE-RICH C1 DOMAIN FAMILY PROTEIN"/>
    <property type="match status" value="1"/>
</dbReference>
<feature type="compositionally biased region" description="Low complexity" evidence="2">
    <location>
        <begin position="206"/>
        <end position="218"/>
    </location>
</feature>
<feature type="region of interest" description="Disordered" evidence="2">
    <location>
        <begin position="194"/>
        <end position="218"/>
    </location>
</feature>
<gene>
    <name evidence="4" type="ORF">SASPL_107075</name>
</gene>
<protein>
    <recommendedName>
        <fullName evidence="3">DC1 domain-containing protein</fullName>
    </recommendedName>
</protein>
<dbReference type="InterPro" id="IPR046349">
    <property type="entry name" value="C1-like_sf"/>
</dbReference>
<keyword evidence="5" id="KW-1185">Reference proteome</keyword>
<evidence type="ECO:0000313" key="5">
    <source>
        <dbReference type="Proteomes" id="UP000298416"/>
    </source>
</evidence>
<evidence type="ECO:0000256" key="2">
    <source>
        <dbReference type="SAM" id="MobiDB-lite"/>
    </source>
</evidence>
<name>A0A8X8YAF6_SALSN</name>
<reference evidence="4" key="1">
    <citation type="submission" date="2018-01" db="EMBL/GenBank/DDBJ databases">
        <authorList>
            <person name="Mao J.F."/>
        </authorList>
    </citation>
    <scope>NUCLEOTIDE SEQUENCE</scope>
    <source>
        <strain evidence="4">Huo1</strain>
        <tissue evidence="4">Leaf</tissue>
    </source>
</reference>
<feature type="domain" description="DC1" evidence="3">
    <location>
        <begin position="89"/>
        <end position="133"/>
    </location>
</feature>
<dbReference type="PANTHER" id="PTHR46288">
    <property type="entry name" value="PHORBOL-ESTER/DAG-TYPE DOMAIN-CONTAINING PROTEIN"/>
    <property type="match status" value="1"/>
</dbReference>
<accession>A0A8X8YAF6</accession>
<dbReference type="AlphaFoldDB" id="A0A8X8YAF6"/>
<dbReference type="Pfam" id="PF03107">
    <property type="entry name" value="C1_2"/>
    <property type="match status" value="3"/>
</dbReference>
<dbReference type="Proteomes" id="UP000298416">
    <property type="component" value="Unassembled WGS sequence"/>
</dbReference>
<keyword evidence="1" id="KW-0677">Repeat</keyword>
<dbReference type="EMBL" id="PNBA02000003">
    <property type="protein sequence ID" value="KAG6429036.1"/>
    <property type="molecule type" value="Genomic_DNA"/>
</dbReference>
<evidence type="ECO:0000256" key="1">
    <source>
        <dbReference type="ARBA" id="ARBA00022737"/>
    </source>
</evidence>
<dbReference type="SUPFAM" id="SSF57889">
    <property type="entry name" value="Cysteine-rich domain"/>
    <property type="match status" value="2"/>
</dbReference>
<proteinExistence type="predicted"/>
<comment type="caution">
    <text evidence="4">The sequence shown here is derived from an EMBL/GenBank/DDBJ whole genome shotgun (WGS) entry which is preliminary data.</text>
</comment>
<reference evidence="4" key="2">
    <citation type="submission" date="2020-08" db="EMBL/GenBank/DDBJ databases">
        <title>Plant Genome Project.</title>
        <authorList>
            <person name="Zhang R.-G."/>
        </authorList>
    </citation>
    <scope>NUCLEOTIDE SEQUENCE</scope>
    <source>
        <strain evidence="4">Huo1</strain>
        <tissue evidence="4">Leaf</tissue>
    </source>
</reference>
<dbReference type="InterPro" id="IPR004146">
    <property type="entry name" value="DC1"/>
</dbReference>
<evidence type="ECO:0000259" key="3">
    <source>
        <dbReference type="Pfam" id="PF03107"/>
    </source>
</evidence>
<feature type="compositionally biased region" description="Basic and acidic residues" evidence="2">
    <location>
        <begin position="194"/>
        <end position="205"/>
    </location>
</feature>